<evidence type="ECO:0000259" key="2">
    <source>
        <dbReference type="Pfam" id="PF26224"/>
    </source>
</evidence>
<dbReference type="Pfam" id="PF26224">
    <property type="entry name" value="DUF8050"/>
    <property type="match status" value="1"/>
</dbReference>
<accession>A0A6B9F8C8</accession>
<dbReference type="InterPro" id="IPR026436">
    <property type="entry name" value="CHP04206"/>
</dbReference>
<keyword evidence="1" id="KW-0812">Transmembrane</keyword>
<feature type="transmembrane region" description="Helical" evidence="1">
    <location>
        <begin position="96"/>
        <end position="114"/>
    </location>
</feature>
<feature type="transmembrane region" description="Helical" evidence="1">
    <location>
        <begin position="120"/>
        <end position="138"/>
    </location>
</feature>
<dbReference type="EMBL" id="CP034345">
    <property type="protein sequence ID" value="QGX94637.1"/>
    <property type="molecule type" value="Genomic_DNA"/>
</dbReference>
<dbReference type="AlphaFoldDB" id="A0A6B9F8C8"/>
<keyword evidence="4" id="KW-1185">Reference proteome</keyword>
<organism evidence="3 4">
    <name type="scientific">Haloplanus rallus</name>
    <dbReference type="NCBI Taxonomy" id="1816183"/>
    <lineage>
        <taxon>Archaea</taxon>
        <taxon>Methanobacteriati</taxon>
        <taxon>Methanobacteriota</taxon>
        <taxon>Stenosarchaea group</taxon>
        <taxon>Halobacteria</taxon>
        <taxon>Halobacteriales</taxon>
        <taxon>Haloferacaceae</taxon>
        <taxon>Haloplanus</taxon>
    </lineage>
</organism>
<evidence type="ECO:0000313" key="3">
    <source>
        <dbReference type="EMBL" id="QGX94637.1"/>
    </source>
</evidence>
<dbReference type="RefSeq" id="WP_157688950.1">
    <property type="nucleotide sequence ID" value="NZ_CP034345.1"/>
</dbReference>
<keyword evidence="1" id="KW-1133">Transmembrane helix</keyword>
<protein>
    <submittedName>
        <fullName evidence="3">TIGR04206 family protein</fullName>
    </submittedName>
</protein>
<dbReference type="Proteomes" id="UP000428325">
    <property type="component" value="Chromosome"/>
</dbReference>
<proteinExistence type="predicted"/>
<reference evidence="3 4" key="1">
    <citation type="submission" date="2018-12" db="EMBL/GenBank/DDBJ databases">
        <title>Complete genome sequence of Haloplanus rallus MBLA0036.</title>
        <authorList>
            <person name="Nam Y.-d."/>
            <person name="Kang J."/>
            <person name="Chung W.-H."/>
            <person name="Park Y.S."/>
        </authorList>
    </citation>
    <scope>NUCLEOTIDE SEQUENCE [LARGE SCALE GENOMIC DNA]</scope>
    <source>
        <strain evidence="3 4">MBLA0036</strain>
    </source>
</reference>
<dbReference type="GeneID" id="99245939"/>
<sequence length="148" mass="15864">MPASPTRRLGAILALLAVPWSVQTFAGGRPPTFVFPWGLANVDPVGVTFLWDFLLRYTRGLPPYITAWPLSVACYLLALTSAAAGCRGREDRRVTAGLLVAAGVAQLTLARGFSVQPGRVAWPLGTVACWAVAWWYYARPFLASGGNG</sequence>
<feature type="transmembrane region" description="Helical" evidence="1">
    <location>
        <begin position="64"/>
        <end position="84"/>
    </location>
</feature>
<gene>
    <name evidence="3" type="ORF">EI982_07445</name>
</gene>
<evidence type="ECO:0000256" key="1">
    <source>
        <dbReference type="SAM" id="Phobius"/>
    </source>
</evidence>
<dbReference type="InterPro" id="IPR058363">
    <property type="entry name" value="DUF8050"/>
</dbReference>
<name>A0A6B9F8C8_9EURY</name>
<dbReference type="NCBIfam" id="TIGR04206">
    <property type="entry name" value="near_ArtA"/>
    <property type="match status" value="1"/>
</dbReference>
<dbReference type="KEGG" id="hra:EI982_07445"/>
<feature type="domain" description="DUF8050" evidence="2">
    <location>
        <begin position="4"/>
        <end position="139"/>
    </location>
</feature>
<dbReference type="OrthoDB" id="214467at2157"/>
<evidence type="ECO:0000313" key="4">
    <source>
        <dbReference type="Proteomes" id="UP000428325"/>
    </source>
</evidence>
<keyword evidence="1" id="KW-0472">Membrane</keyword>